<organism evidence="3 4">
    <name type="scientific">Methylomusa anaerophila</name>
    <dbReference type="NCBI Taxonomy" id="1930071"/>
    <lineage>
        <taxon>Bacteria</taxon>
        <taxon>Bacillati</taxon>
        <taxon>Bacillota</taxon>
        <taxon>Negativicutes</taxon>
        <taxon>Selenomonadales</taxon>
        <taxon>Sporomusaceae</taxon>
        <taxon>Methylomusa</taxon>
    </lineage>
</organism>
<dbReference type="AlphaFoldDB" id="A0A348ANA1"/>
<sequence length="141" mass="15718">MYNFVFQNTTKIYFGENQLGHLTGTIQKDASFDSLDFRRMVPRFTPENITANQELVNLIQNMAAVKNIMPAQIALWVLAQKPWIVPIPGTRNMKRLEENLGAATVPLSEQELTLLNAALTNIKVSGDRYPAGSDAAKRVGK</sequence>
<dbReference type="Pfam" id="PF00248">
    <property type="entry name" value="Aldo_ket_red"/>
    <property type="match status" value="1"/>
</dbReference>
<feature type="domain" description="NADP-dependent oxidoreductase" evidence="2">
    <location>
        <begin position="20"/>
        <end position="118"/>
    </location>
</feature>
<evidence type="ECO:0000259" key="2">
    <source>
        <dbReference type="Pfam" id="PF00248"/>
    </source>
</evidence>
<dbReference type="GO" id="GO:0005737">
    <property type="term" value="C:cytoplasm"/>
    <property type="evidence" value="ECO:0007669"/>
    <property type="project" value="TreeGrafter"/>
</dbReference>
<dbReference type="RefSeq" id="WP_126309468.1">
    <property type="nucleotide sequence ID" value="NZ_AP018449.1"/>
</dbReference>
<evidence type="ECO:0000313" key="4">
    <source>
        <dbReference type="Proteomes" id="UP000276437"/>
    </source>
</evidence>
<dbReference type="InterPro" id="IPR023210">
    <property type="entry name" value="NADP_OxRdtase_dom"/>
</dbReference>
<protein>
    <submittedName>
        <fullName evidence="3">Putative oxidoreductase YdbC</fullName>
        <ecNumber evidence="3">1.-.-.-</ecNumber>
    </submittedName>
</protein>
<dbReference type="Gene3D" id="3.20.20.100">
    <property type="entry name" value="NADP-dependent oxidoreductase domain"/>
    <property type="match status" value="1"/>
</dbReference>
<dbReference type="InterPro" id="IPR050791">
    <property type="entry name" value="Aldo-Keto_reductase"/>
</dbReference>
<dbReference type="KEGG" id="mana:MAMMFC1_03244"/>
<gene>
    <name evidence="3" type="primary">ydbC</name>
    <name evidence="3" type="ORF">MAMMFC1_03244</name>
</gene>
<evidence type="ECO:0000256" key="1">
    <source>
        <dbReference type="ARBA" id="ARBA00023002"/>
    </source>
</evidence>
<dbReference type="EMBL" id="AP018449">
    <property type="protein sequence ID" value="BBB92549.1"/>
    <property type="molecule type" value="Genomic_DNA"/>
</dbReference>
<dbReference type="PANTHER" id="PTHR43625">
    <property type="entry name" value="AFLATOXIN B1 ALDEHYDE REDUCTASE"/>
    <property type="match status" value="1"/>
</dbReference>
<dbReference type="EC" id="1.-.-.-" evidence="3"/>
<dbReference type="SUPFAM" id="SSF51430">
    <property type="entry name" value="NAD(P)-linked oxidoreductase"/>
    <property type="match status" value="1"/>
</dbReference>
<dbReference type="Proteomes" id="UP000276437">
    <property type="component" value="Chromosome"/>
</dbReference>
<dbReference type="InterPro" id="IPR036812">
    <property type="entry name" value="NAD(P)_OxRdtase_dom_sf"/>
</dbReference>
<keyword evidence="4" id="KW-1185">Reference proteome</keyword>
<reference evidence="3 4" key="1">
    <citation type="journal article" date="2018" name="Int. J. Syst. Evol. Microbiol.">
        <title>Methylomusa anaerophila gen. nov., sp. nov., an anaerobic methanol-utilizing bacterium isolated from a microbial fuel cell.</title>
        <authorList>
            <person name="Amano N."/>
            <person name="Yamamuro A."/>
            <person name="Miyahara M."/>
            <person name="Kouzuma A."/>
            <person name="Abe T."/>
            <person name="Watanabe K."/>
        </authorList>
    </citation>
    <scope>NUCLEOTIDE SEQUENCE [LARGE SCALE GENOMIC DNA]</scope>
    <source>
        <strain evidence="3 4">MMFC1</strain>
    </source>
</reference>
<accession>A0A348ANA1</accession>
<dbReference type="OrthoDB" id="9804790at2"/>
<name>A0A348ANA1_9FIRM</name>
<proteinExistence type="predicted"/>
<evidence type="ECO:0000313" key="3">
    <source>
        <dbReference type="EMBL" id="BBB92549.1"/>
    </source>
</evidence>
<dbReference type="GO" id="GO:0016491">
    <property type="term" value="F:oxidoreductase activity"/>
    <property type="evidence" value="ECO:0007669"/>
    <property type="project" value="UniProtKB-KW"/>
</dbReference>
<keyword evidence="1 3" id="KW-0560">Oxidoreductase</keyword>
<dbReference type="PANTHER" id="PTHR43625:SF77">
    <property type="entry name" value="ALDO-KETO REDUCTASE"/>
    <property type="match status" value="1"/>
</dbReference>